<dbReference type="EMBL" id="HACG01049241">
    <property type="protein sequence ID" value="CEK96106.1"/>
    <property type="molecule type" value="Transcribed_RNA"/>
</dbReference>
<evidence type="ECO:0000313" key="1">
    <source>
        <dbReference type="EMBL" id="CEK96106.1"/>
    </source>
</evidence>
<accession>A0A0B7BUR4</accession>
<organism evidence="1">
    <name type="scientific">Arion vulgaris</name>
    <dbReference type="NCBI Taxonomy" id="1028688"/>
    <lineage>
        <taxon>Eukaryota</taxon>
        <taxon>Metazoa</taxon>
        <taxon>Spiralia</taxon>
        <taxon>Lophotrochozoa</taxon>
        <taxon>Mollusca</taxon>
        <taxon>Gastropoda</taxon>
        <taxon>Heterobranchia</taxon>
        <taxon>Euthyneura</taxon>
        <taxon>Panpulmonata</taxon>
        <taxon>Eupulmonata</taxon>
        <taxon>Stylommatophora</taxon>
        <taxon>Helicina</taxon>
        <taxon>Arionoidea</taxon>
        <taxon>Arionidae</taxon>
        <taxon>Arion</taxon>
    </lineage>
</organism>
<name>A0A0B7BUR4_9EUPU</name>
<sequence>MRAAICAVENNTITPSWSVLDAIKAIAVSWESVPSKHLQNCFSRAWRHSNTNPIEELDGDIDTTSHDEWDILQDVANPGVSFEEFISADDDVAVCSPEESDVHVQSVVCEVQEISSEESDEDNSIPPTRQEVLTALDTLERFATTAEMTARFTEAIHTVGREVTMHFRSRLRQRNIQEFFCRK</sequence>
<gene>
    <name evidence="1" type="primary">ORF210474</name>
    <name evidence="2" type="synonym">ORF210484</name>
</gene>
<evidence type="ECO:0008006" key="3">
    <source>
        <dbReference type="Google" id="ProtNLM"/>
    </source>
</evidence>
<proteinExistence type="predicted"/>
<evidence type="ECO:0000313" key="2">
    <source>
        <dbReference type="EMBL" id="CEK96107.1"/>
    </source>
</evidence>
<dbReference type="EMBL" id="HACG01049242">
    <property type="protein sequence ID" value="CEK96107.1"/>
    <property type="molecule type" value="Transcribed_RNA"/>
</dbReference>
<dbReference type="AlphaFoldDB" id="A0A0B7BUR4"/>
<reference evidence="1" key="1">
    <citation type="submission" date="2014-12" db="EMBL/GenBank/DDBJ databases">
        <title>Insight into the proteome of Arion vulgaris.</title>
        <authorList>
            <person name="Aradska J."/>
            <person name="Bulat T."/>
            <person name="Smidak R."/>
            <person name="Sarate P."/>
            <person name="Gangsoo J."/>
            <person name="Sialana F."/>
            <person name="Bilban M."/>
            <person name="Lubec G."/>
        </authorList>
    </citation>
    <scope>NUCLEOTIDE SEQUENCE</scope>
    <source>
        <tissue evidence="1">Skin</tissue>
    </source>
</reference>
<protein>
    <recommendedName>
        <fullName evidence="3">DDE-1 domain-containing protein</fullName>
    </recommendedName>
</protein>